<accession>A0A922HVX8</accession>
<dbReference type="Pfam" id="PF07814">
    <property type="entry name" value="WAPL"/>
    <property type="match status" value="1"/>
</dbReference>
<evidence type="ECO:0000259" key="2">
    <source>
        <dbReference type="PROSITE" id="PS51271"/>
    </source>
</evidence>
<dbReference type="AlphaFoldDB" id="A0A922HVX8"/>
<evidence type="ECO:0000313" key="4">
    <source>
        <dbReference type="Proteomes" id="UP000790347"/>
    </source>
</evidence>
<organism evidence="3 4">
    <name type="scientific">Dermatophagoides farinae</name>
    <name type="common">American house dust mite</name>
    <dbReference type="NCBI Taxonomy" id="6954"/>
    <lineage>
        <taxon>Eukaryota</taxon>
        <taxon>Metazoa</taxon>
        <taxon>Ecdysozoa</taxon>
        <taxon>Arthropoda</taxon>
        <taxon>Chelicerata</taxon>
        <taxon>Arachnida</taxon>
        <taxon>Acari</taxon>
        <taxon>Acariformes</taxon>
        <taxon>Sarcoptiformes</taxon>
        <taxon>Astigmata</taxon>
        <taxon>Psoroptidia</taxon>
        <taxon>Analgoidea</taxon>
        <taxon>Pyroglyphidae</taxon>
        <taxon>Dermatophagoidinae</taxon>
        <taxon>Dermatophagoides</taxon>
    </lineage>
</organism>
<dbReference type="InterPro" id="IPR022771">
    <property type="entry name" value="WAPL_C"/>
</dbReference>
<name>A0A922HVX8_DERFA</name>
<evidence type="ECO:0000256" key="1">
    <source>
        <dbReference type="ARBA" id="ARBA00006854"/>
    </source>
</evidence>
<comment type="similarity">
    <text evidence="1">Belongs to the WAPL family.</text>
</comment>
<dbReference type="InterPro" id="IPR039874">
    <property type="entry name" value="WAPL"/>
</dbReference>
<dbReference type="Proteomes" id="UP000790347">
    <property type="component" value="Unassembled WGS sequence"/>
</dbReference>
<gene>
    <name evidence="3" type="ORF">DERF_009043</name>
</gene>
<sequence length="331" mass="38439">MFENLLENSAKQYEYCMYCIEGPQPSRLITLFASQFLQLIQHLSNGLLHMFRFNSDSGSFDYNEKNSLIHDENLFNKLSKEIDTVIDEWKCNQTMKDEYKLLGRISVWIDVLTPAPVVVARQPKKKIFSNREHGNKIQFDDEINKTVATEQEKKPANNDDNDDSYIKLKRIKKAHQCYESGEIEQFDGDIKYYLSGIVSTNPNSMRCLSILGLTQQTMRPEFRMHLRAHDDMPRIIKALMDAPQDSNLALCTACLMFVYNQDQLTMDIDPNALSLMLELLETRSDECNQVEEKHRCKVRSLVEEMKNKAHAQYLKLAEITAGYKKKLIIFV</sequence>
<dbReference type="Gene3D" id="1.25.10.10">
    <property type="entry name" value="Leucine-rich Repeat Variant"/>
    <property type="match status" value="1"/>
</dbReference>
<dbReference type="EMBL" id="ASGP02000004">
    <property type="protein sequence ID" value="KAH9510521.1"/>
    <property type="molecule type" value="Genomic_DNA"/>
</dbReference>
<dbReference type="InterPro" id="IPR011989">
    <property type="entry name" value="ARM-like"/>
</dbReference>
<comment type="caution">
    <text evidence="3">The sequence shown here is derived from an EMBL/GenBank/DDBJ whole genome shotgun (WGS) entry which is preliminary data.</text>
</comment>
<dbReference type="PANTHER" id="PTHR22100:SF13">
    <property type="entry name" value="WINGS APART-LIKE PROTEIN HOMOLOG"/>
    <property type="match status" value="1"/>
</dbReference>
<feature type="domain" description="WAPL" evidence="2">
    <location>
        <begin position="158"/>
        <end position="331"/>
    </location>
</feature>
<keyword evidence="4" id="KW-1185">Reference proteome</keyword>
<dbReference type="PANTHER" id="PTHR22100">
    <property type="entry name" value="WINGS APART-LIKE PROTEIN HOMOLOG"/>
    <property type="match status" value="1"/>
</dbReference>
<dbReference type="PROSITE" id="PS51271">
    <property type="entry name" value="WAPL"/>
    <property type="match status" value="1"/>
</dbReference>
<reference evidence="3" key="2">
    <citation type="journal article" date="2022" name="Res Sq">
        <title>Comparative Genomics Reveals Insights into the Divergent Evolution of Astigmatic Mites and Household Pest Adaptations.</title>
        <authorList>
            <person name="Xiong Q."/>
            <person name="Wan A.T.-Y."/>
            <person name="Liu X.-Y."/>
            <person name="Fung C.S.-H."/>
            <person name="Xiao X."/>
            <person name="Malainual N."/>
            <person name="Hou J."/>
            <person name="Wang L."/>
            <person name="Wang M."/>
            <person name="Yang K."/>
            <person name="Cui Y."/>
            <person name="Leung E."/>
            <person name="Nong W."/>
            <person name="Shin S.-K."/>
            <person name="Au S."/>
            <person name="Jeong K.Y."/>
            <person name="Chew F.T."/>
            <person name="Hui J."/>
            <person name="Leung T.F."/>
            <person name="Tungtrongchitr A."/>
            <person name="Zhong N."/>
            <person name="Liu Z."/>
            <person name="Tsui S."/>
        </authorList>
    </citation>
    <scope>NUCLEOTIDE SEQUENCE</scope>
    <source>
        <strain evidence="3">Derf</strain>
        <tissue evidence="3">Whole organism</tissue>
    </source>
</reference>
<proteinExistence type="inferred from homology"/>
<evidence type="ECO:0000313" key="3">
    <source>
        <dbReference type="EMBL" id="KAH9510521.1"/>
    </source>
</evidence>
<reference evidence="3" key="1">
    <citation type="submission" date="2013-05" db="EMBL/GenBank/DDBJ databases">
        <authorList>
            <person name="Yim A.K.Y."/>
            <person name="Chan T.F."/>
            <person name="Ji K.M."/>
            <person name="Liu X.Y."/>
            <person name="Zhou J.W."/>
            <person name="Li R.Q."/>
            <person name="Yang K.Y."/>
            <person name="Li J."/>
            <person name="Li M."/>
            <person name="Law P.T.W."/>
            <person name="Wu Y.L."/>
            <person name="Cai Z.L."/>
            <person name="Qin H."/>
            <person name="Bao Y."/>
            <person name="Leung R.K.K."/>
            <person name="Ng P.K.S."/>
            <person name="Zou J."/>
            <person name="Zhong X.J."/>
            <person name="Ran P.X."/>
            <person name="Zhong N.S."/>
            <person name="Liu Z.G."/>
            <person name="Tsui S.K.W."/>
        </authorList>
    </citation>
    <scope>NUCLEOTIDE SEQUENCE</scope>
    <source>
        <strain evidence="3">Derf</strain>
        <tissue evidence="3">Whole organism</tissue>
    </source>
</reference>
<protein>
    <recommendedName>
        <fullName evidence="2">WAPL domain-containing protein</fullName>
    </recommendedName>
</protein>
<dbReference type="InterPro" id="IPR012502">
    <property type="entry name" value="WAPL_dom"/>
</dbReference>